<accession>A0A0A3J022</accession>
<dbReference type="AlphaFoldDB" id="A0A0A3J022"/>
<comment type="caution">
    <text evidence="1">The sequence shown here is derived from an EMBL/GenBank/DDBJ whole genome shotgun (WGS) entry which is preliminary data.</text>
</comment>
<dbReference type="SUPFAM" id="SSF89095">
    <property type="entry name" value="GatB/YqeY motif"/>
    <property type="match status" value="1"/>
</dbReference>
<dbReference type="OrthoDB" id="9794041at2"/>
<dbReference type="Gene3D" id="1.10.1510.10">
    <property type="entry name" value="Uncharacterised protein YqeY/AIM41 PF09424, N-terminal domain"/>
    <property type="match status" value="1"/>
</dbReference>
<sequence length="143" mass="15201">MLKEQVFAQLKAAMKEKDVLSKGVLTLLKSGLDAAEKEKGAALTEAEEIAVINREVKQTNQALEGAQTAGRTDLIEKEKAKLSLLKNFLPKQLSEEEITGALRAAGVVPGMNMGDAMKIAKPLLTGKAEGAAISKVVKTLISE</sequence>
<dbReference type="InterPro" id="IPR019004">
    <property type="entry name" value="YqeY/Aim41"/>
</dbReference>
<dbReference type="STRING" id="1220589.CD32_01565"/>
<dbReference type="InterPro" id="IPR023168">
    <property type="entry name" value="GatB_Yqey_C_2"/>
</dbReference>
<dbReference type="EMBL" id="JPVP01000039">
    <property type="protein sequence ID" value="KGR88523.1"/>
    <property type="molecule type" value="Genomic_DNA"/>
</dbReference>
<gene>
    <name evidence="1" type="ORF">CD32_01565</name>
</gene>
<protein>
    <recommendedName>
        <fullName evidence="3">Glutamyl-tRNA amidotransferase</fullName>
    </recommendedName>
</protein>
<dbReference type="RefSeq" id="WP_036150449.1">
    <property type="nucleotide sequence ID" value="NZ_AVCX01000025.1"/>
</dbReference>
<organism evidence="1 2">
    <name type="scientific">Lysinibacillus odysseyi 34hs-1 = NBRC 100172</name>
    <dbReference type="NCBI Taxonomy" id="1220589"/>
    <lineage>
        <taxon>Bacteria</taxon>
        <taxon>Bacillati</taxon>
        <taxon>Bacillota</taxon>
        <taxon>Bacilli</taxon>
        <taxon>Bacillales</taxon>
        <taxon>Bacillaceae</taxon>
        <taxon>Lysinibacillus</taxon>
    </lineage>
</organism>
<evidence type="ECO:0000313" key="2">
    <source>
        <dbReference type="Proteomes" id="UP000030437"/>
    </source>
</evidence>
<evidence type="ECO:0000313" key="1">
    <source>
        <dbReference type="EMBL" id="KGR88523.1"/>
    </source>
</evidence>
<dbReference type="PANTHER" id="PTHR28055:SF1">
    <property type="entry name" value="ALTERED INHERITANCE OF MITOCHONDRIA PROTEIN 41, MITOCHONDRIAL"/>
    <property type="match status" value="1"/>
</dbReference>
<dbReference type="eggNOG" id="COG1610">
    <property type="taxonomic scope" value="Bacteria"/>
</dbReference>
<name>A0A0A3J022_9BACI</name>
<dbReference type="PANTHER" id="PTHR28055">
    <property type="entry name" value="ALTERED INHERITANCE OF MITOCHONDRIA PROTEIN 41, MITOCHONDRIAL"/>
    <property type="match status" value="1"/>
</dbReference>
<dbReference type="GO" id="GO:0016884">
    <property type="term" value="F:carbon-nitrogen ligase activity, with glutamine as amido-N-donor"/>
    <property type="evidence" value="ECO:0007669"/>
    <property type="project" value="InterPro"/>
</dbReference>
<dbReference type="InterPro" id="IPR042184">
    <property type="entry name" value="YqeY/Aim41_N"/>
</dbReference>
<dbReference type="Proteomes" id="UP000030437">
    <property type="component" value="Unassembled WGS sequence"/>
</dbReference>
<proteinExistence type="predicted"/>
<dbReference type="InterPro" id="IPR003789">
    <property type="entry name" value="Asn/Gln_tRNA_amidoTrase-B-like"/>
</dbReference>
<dbReference type="Pfam" id="PF09424">
    <property type="entry name" value="YqeY"/>
    <property type="match status" value="1"/>
</dbReference>
<reference evidence="1 2" key="1">
    <citation type="submission" date="2014-02" db="EMBL/GenBank/DDBJ databases">
        <title>Draft genome sequence of Lysinibacillus odysseyi NBRC 100172.</title>
        <authorList>
            <person name="Zhang F."/>
            <person name="Wang G."/>
            <person name="Zhang L."/>
        </authorList>
    </citation>
    <scope>NUCLEOTIDE SEQUENCE [LARGE SCALE GENOMIC DNA]</scope>
    <source>
        <strain evidence="1 2">NBRC 100172</strain>
    </source>
</reference>
<evidence type="ECO:0008006" key="3">
    <source>
        <dbReference type="Google" id="ProtNLM"/>
    </source>
</evidence>
<keyword evidence="2" id="KW-1185">Reference proteome</keyword>
<dbReference type="Gene3D" id="1.10.10.410">
    <property type="match status" value="1"/>
</dbReference>